<keyword evidence="19" id="KW-1207">Sterol metabolism</keyword>
<evidence type="ECO:0000256" key="27">
    <source>
        <dbReference type="ARBA" id="ARBA00049703"/>
    </source>
</evidence>
<dbReference type="GO" id="GO:0016324">
    <property type="term" value="C:apical plasma membrane"/>
    <property type="evidence" value="ECO:0007669"/>
    <property type="project" value="UniProtKB-ARBA"/>
</dbReference>
<keyword evidence="21" id="KW-0753">Steroid metabolism</keyword>
<evidence type="ECO:0000256" key="20">
    <source>
        <dbReference type="ARBA" id="ARBA00023180"/>
    </source>
</evidence>
<feature type="disulfide bond" evidence="29">
    <location>
        <begin position="445"/>
        <end position="454"/>
    </location>
</feature>
<dbReference type="PANTHER" id="PTHR24251">
    <property type="entry name" value="OVOCHYMASE-RELATED"/>
    <property type="match status" value="1"/>
</dbReference>
<keyword evidence="5 29" id="KW-0245">EGF-like domain</keyword>
<feature type="domain" description="CUB" evidence="31">
    <location>
        <begin position="1315"/>
        <end position="1430"/>
    </location>
</feature>
<keyword evidence="18 29" id="KW-1015">Disulfide bond</keyword>
<keyword evidence="15" id="KW-0653">Protein transport</keyword>
<feature type="domain" description="CUB" evidence="31">
    <location>
        <begin position="2478"/>
        <end position="2592"/>
    </location>
</feature>
<dbReference type="Pfam" id="PF00008">
    <property type="entry name" value="EGF"/>
    <property type="match status" value="4"/>
</dbReference>
<feature type="signal peptide" evidence="30">
    <location>
        <begin position="1"/>
        <end position="21"/>
    </location>
</feature>
<feature type="domain" description="EGF-like" evidence="32">
    <location>
        <begin position="456"/>
        <end position="493"/>
    </location>
</feature>
<dbReference type="PROSITE" id="PS50026">
    <property type="entry name" value="EGF_3"/>
    <property type="match status" value="5"/>
</dbReference>
<feature type="domain" description="CUB" evidence="31">
    <location>
        <begin position="1988"/>
        <end position="2121"/>
    </location>
</feature>
<evidence type="ECO:0000256" key="9">
    <source>
        <dbReference type="ARBA" id="ARBA00022685"/>
    </source>
</evidence>
<comment type="function">
    <text evidence="26">Endocytic receptor which plays a role in lipoprotein, vitamin and iron metabolism by facilitating their uptake. Acts together with LRP2 to mediate endocytosis of high-density lipoproteins, GC, hemoglobin, ALB, TF and SCGB1A1. Acts together with AMN to mediate endocytosis of the CBLIF-cobalamin complex. Binds to ALB, MB, Kappa and lambda-light chains, TF, hemoglobin, GC, SCGB1A1, APOA1, high density lipoprotein, and the CBLIF-cobalamin complex. Ligand binding requires calcium. Serves as important transporter in several absorptive epithelia, including intestine, renal proximal tubules and embryonic yolk sac. May play an important role in the development of the peri-implantation embryo through internalization of APOA1 and cholesterol. Binds to LGALS3 at the maternal-fetal interface.</text>
</comment>
<evidence type="ECO:0000259" key="31">
    <source>
        <dbReference type="PROSITE" id="PS01180"/>
    </source>
</evidence>
<evidence type="ECO:0000256" key="11">
    <source>
        <dbReference type="ARBA" id="ARBA00022729"/>
    </source>
</evidence>
<dbReference type="PROSITE" id="PS00010">
    <property type="entry name" value="ASX_HYDROXYL"/>
    <property type="match status" value="2"/>
</dbReference>
<dbReference type="Gene3D" id="2.10.25.10">
    <property type="entry name" value="Laminin"/>
    <property type="match status" value="6"/>
</dbReference>
<feature type="disulfide bond" evidence="28">
    <location>
        <begin position="499"/>
        <end position="526"/>
    </location>
</feature>
<dbReference type="CDD" id="cd00054">
    <property type="entry name" value="EGF_CA"/>
    <property type="match status" value="6"/>
</dbReference>
<dbReference type="GO" id="GO:0005768">
    <property type="term" value="C:endosome"/>
    <property type="evidence" value="ECO:0007669"/>
    <property type="project" value="UniProtKB-SubCell"/>
</dbReference>
<evidence type="ECO:0000256" key="19">
    <source>
        <dbReference type="ARBA" id="ARBA00023166"/>
    </source>
</evidence>
<feature type="chain" id="PRO_5009328091" description="Cubilin" evidence="30">
    <location>
        <begin position="22"/>
        <end position="3647"/>
    </location>
</feature>
<evidence type="ECO:0000256" key="2">
    <source>
        <dbReference type="ARBA" id="ARBA00004202"/>
    </source>
</evidence>
<dbReference type="Pfam" id="PF00431">
    <property type="entry name" value="CUB"/>
    <property type="match status" value="17"/>
</dbReference>
<dbReference type="PROSITE" id="PS01186">
    <property type="entry name" value="EGF_2"/>
    <property type="match status" value="3"/>
</dbReference>
<dbReference type="FunFam" id="2.10.25.10:FF:000143">
    <property type="entry name" value="Protein crumbs 1"/>
    <property type="match status" value="1"/>
</dbReference>
<dbReference type="VEuPathDB" id="VectorBase:SCAU015903"/>
<evidence type="ECO:0000256" key="1">
    <source>
        <dbReference type="ARBA" id="ARBA00004177"/>
    </source>
</evidence>
<dbReference type="InterPro" id="IPR049883">
    <property type="entry name" value="NOTCH1_EGF-like"/>
</dbReference>
<keyword evidence="17" id="KW-0472">Membrane</keyword>
<evidence type="ECO:0000256" key="13">
    <source>
        <dbReference type="ARBA" id="ARBA00022753"/>
    </source>
</evidence>
<dbReference type="InterPro" id="IPR018097">
    <property type="entry name" value="EGF_Ca-bd_CS"/>
</dbReference>
<feature type="domain" description="CUB" evidence="31">
    <location>
        <begin position="1079"/>
        <end position="1189"/>
    </location>
</feature>
<feature type="domain" description="CUB" evidence="31">
    <location>
        <begin position="1765"/>
        <end position="1875"/>
    </location>
</feature>
<evidence type="ECO:0000256" key="18">
    <source>
        <dbReference type="ARBA" id="ARBA00023157"/>
    </source>
</evidence>
<evidence type="ECO:0000256" key="10">
    <source>
        <dbReference type="ARBA" id="ARBA00022723"/>
    </source>
</evidence>
<dbReference type="GO" id="GO:0031419">
    <property type="term" value="F:cobalamin binding"/>
    <property type="evidence" value="ECO:0007669"/>
    <property type="project" value="UniProtKB-KW"/>
</dbReference>
<evidence type="ECO:0000256" key="24">
    <source>
        <dbReference type="ARBA" id="ARBA00023765"/>
    </source>
</evidence>
<evidence type="ECO:0000256" key="3">
    <source>
        <dbReference type="ARBA" id="ARBA00022448"/>
    </source>
</evidence>
<feature type="domain" description="EGF-like" evidence="32">
    <location>
        <begin position="419"/>
        <end position="455"/>
    </location>
</feature>
<comment type="subunit">
    <text evidence="27">Interacts with AMN. Component of the cubam complex composed of one CUBN trimer and one AMN chain. The cubam complex can dimerize. Interacts with LRP2 in a dual-receptor complex in a calcium-dependent manner. Found in a complex with PID1/PCLI1, LRP1 and CUBNI. Interacts with LRP1 and PID1/PCLI1.</text>
</comment>
<dbReference type="KEGG" id="scac:106094330"/>
<dbReference type="SUPFAM" id="SSF57196">
    <property type="entry name" value="EGF/Laminin"/>
    <property type="match status" value="5"/>
</dbReference>
<feature type="domain" description="CUB" evidence="31">
    <location>
        <begin position="2353"/>
        <end position="2474"/>
    </location>
</feature>
<evidence type="ECO:0000256" key="12">
    <source>
        <dbReference type="ARBA" id="ARBA00022737"/>
    </source>
</evidence>
<feature type="domain" description="CUB" evidence="31">
    <location>
        <begin position="618"/>
        <end position="729"/>
    </location>
</feature>
<feature type="domain" description="CUB" evidence="31">
    <location>
        <begin position="3302"/>
        <end position="3420"/>
    </location>
</feature>
<dbReference type="InterPro" id="IPR001881">
    <property type="entry name" value="EGF-like_Ca-bd_dom"/>
</dbReference>
<dbReference type="PROSITE" id="PS01187">
    <property type="entry name" value="EGF_CA"/>
    <property type="match status" value="1"/>
</dbReference>
<accession>A0A1I8QCN9</accession>
<evidence type="ECO:0000256" key="28">
    <source>
        <dbReference type="PROSITE-ProRule" id="PRU00059"/>
    </source>
</evidence>
<evidence type="ECO:0000313" key="34">
    <source>
        <dbReference type="Proteomes" id="UP000095300"/>
    </source>
</evidence>
<keyword evidence="9" id="KW-0165">Cleavage on pair of basic residues</keyword>
<feature type="domain" description="EGF-like" evidence="32">
    <location>
        <begin position="150"/>
        <end position="188"/>
    </location>
</feature>
<evidence type="ECO:0000256" key="25">
    <source>
        <dbReference type="ARBA" id="ARBA00023878"/>
    </source>
</evidence>
<protein>
    <recommendedName>
        <fullName evidence="25">Cubilin</fullName>
    </recommendedName>
</protein>
<keyword evidence="34" id="KW-1185">Reference proteome</keyword>
<keyword evidence="8" id="KW-0846">Cobalamin</keyword>
<feature type="disulfide bond" evidence="29">
    <location>
        <begin position="483"/>
        <end position="492"/>
    </location>
</feature>
<keyword evidence="23" id="KW-0170">Cobalt</keyword>
<dbReference type="InterPro" id="IPR000742">
    <property type="entry name" value="EGF"/>
</dbReference>
<gene>
    <name evidence="33" type="primary">106094330</name>
</gene>
<feature type="domain" description="CUB" evidence="31">
    <location>
        <begin position="2831"/>
        <end position="2944"/>
    </location>
</feature>
<evidence type="ECO:0000256" key="16">
    <source>
        <dbReference type="ARBA" id="ARBA00023098"/>
    </source>
</evidence>
<dbReference type="FunFam" id="2.10.25.10:FF:000429">
    <property type="entry name" value="Cubilin"/>
    <property type="match status" value="1"/>
</dbReference>
<dbReference type="Pfam" id="PF07645">
    <property type="entry name" value="EGF_CA"/>
    <property type="match status" value="2"/>
</dbReference>
<feature type="domain" description="CUB" evidence="31">
    <location>
        <begin position="499"/>
        <end position="614"/>
    </location>
</feature>
<dbReference type="SMART" id="SM00042">
    <property type="entry name" value="CUB"/>
    <property type="match status" value="19"/>
</dbReference>
<dbReference type="GO" id="GO:0008203">
    <property type="term" value="P:cholesterol metabolic process"/>
    <property type="evidence" value="ECO:0007669"/>
    <property type="project" value="UniProtKB-KW"/>
</dbReference>
<keyword evidence="10" id="KW-0479">Metal-binding</keyword>
<dbReference type="GO" id="GO:0005765">
    <property type="term" value="C:lysosomal membrane"/>
    <property type="evidence" value="ECO:0007669"/>
    <property type="project" value="UniProtKB-SubCell"/>
</dbReference>
<dbReference type="InterPro" id="IPR000859">
    <property type="entry name" value="CUB_dom"/>
</dbReference>
<evidence type="ECO:0000256" key="4">
    <source>
        <dbReference type="ARBA" id="ARBA00022475"/>
    </source>
</evidence>
<feature type="domain" description="CUB" evidence="31">
    <location>
        <begin position="1432"/>
        <end position="1543"/>
    </location>
</feature>
<dbReference type="InterPro" id="IPR035914">
    <property type="entry name" value="Sperma_CUB_dom_sf"/>
</dbReference>
<keyword evidence="16" id="KW-0443">Lipid metabolism</keyword>
<evidence type="ECO:0000256" key="5">
    <source>
        <dbReference type="ARBA" id="ARBA00022536"/>
    </source>
</evidence>
<dbReference type="FunFam" id="2.60.120.290:FF:000005">
    <property type="entry name" value="Procollagen C-endopeptidase enhancer 1"/>
    <property type="match status" value="1"/>
</dbReference>
<dbReference type="STRING" id="35570.A0A1I8QCN9"/>
<evidence type="ECO:0000256" key="23">
    <source>
        <dbReference type="ARBA" id="ARBA00023285"/>
    </source>
</evidence>
<feature type="disulfide bond" evidence="28">
    <location>
        <begin position="845"/>
        <end position="872"/>
    </location>
</feature>
<dbReference type="FunFam" id="2.60.120.290:FF:000003">
    <property type="entry name" value="Neuropilin"/>
    <property type="match status" value="1"/>
</dbReference>
<keyword evidence="3" id="KW-0813">Transport</keyword>
<feature type="domain" description="CUB" evidence="31">
    <location>
        <begin position="735"/>
        <end position="844"/>
    </location>
</feature>
<evidence type="ECO:0000256" key="6">
    <source>
        <dbReference type="ARBA" id="ARBA00022548"/>
    </source>
</evidence>
<feature type="domain" description="EGF-like" evidence="32">
    <location>
        <begin position="287"/>
        <end position="326"/>
    </location>
</feature>
<dbReference type="GO" id="GO:0005509">
    <property type="term" value="F:calcium ion binding"/>
    <property type="evidence" value="ECO:0007669"/>
    <property type="project" value="InterPro"/>
</dbReference>
<comment type="subcellular location">
    <subcellularLocation>
        <location evidence="2">Cell membrane</location>
        <topology evidence="2">Peripheral membrane protein</topology>
    </subcellularLocation>
    <subcellularLocation>
        <location evidence="1">Endosome</location>
    </subcellularLocation>
    <subcellularLocation>
        <location evidence="24">Lysosome membrane</location>
        <topology evidence="24">Peripheral membrane protein</topology>
    </subcellularLocation>
</comment>
<feature type="domain" description="CUB" evidence="31">
    <location>
        <begin position="1547"/>
        <end position="1658"/>
    </location>
</feature>
<evidence type="ECO:0000256" key="22">
    <source>
        <dbReference type="ARBA" id="ARBA00023228"/>
    </source>
</evidence>
<dbReference type="FunFam" id="2.10.25.10:FF:000379">
    <property type="entry name" value="Cubilin"/>
    <property type="match status" value="1"/>
</dbReference>
<sequence length="3647" mass="410215">MSFLYLYCVIVMLTFATEVFGSESDNQPKIMSKQGTLILQASLNRNISLRLEHGSSSLLINNVNVMQKLHENQNPSKANNGEDDILVLPTSKEFRDGFNALRSDIDRLSQLMSSFQNRSRHAWQRNQILRNLVRLRRLSGRLVALQMNLAIDECAVATNPCKNGGTCFDGYKDYHCECPEGWRGKTCQEDIDECYLWAGSDLGCQNNAICTNTPGGYKCTCPKGFTGTHCRLRTLICQQPSSAELCGHGICVPANNHQGYTCICDQGWTRNTTAAVNSTASLACEVDVDECETSTNPCHGACINLPGSFKCGPCPPGYTGNGMTCQDIDECATNNGGCSLQPKVRCINTEGSHHCGRCPLGWVGDGHSCELAPSNSCDVENICYAQAKCELISNVVTCTCPHGMFGHGFGPKGCEPSPLADSCEKHICQNNGTCLTRGRGTSCLCPDGYSGALCETADSCHPNPCENGGSCKTQSNQSFKCTCQRGSTGKRCEVVRSVCGTIQRKSQGELTYPTDGSTEYAPDERCAWIVRTDLKQILNLTFTSFDVEEDAGCTHDWLQIHDGSSLTSQLIGRFCGKDLPLGGNILSSQHTLFFWFRSNNATNRPGFHMTWHSQPHVCGDIQEVNFKDEGILRSPGYPGKMPAHRECQWELSAPFGYRFALRLFDVTMGSVANCGGDTFKIYDGDLLLKEYCKSTSSEHLTTSTNKLKLHFHTDQYGSDSSFQLHYEVESATPHCGGTFTQASGMIAVPVGEAGICLYLIQQPPNIQIRLEFENRHIFQSENCNLNSLEIFDGKTDEDSRLAINCGGQSQAPLKSTSNSILIRYMNKLPSNNNEGTFKVKYTRVCEFVYSGSEPGIITTPNYPNGYTDEILCTYRIYGPVRYVVHANFTDIFLEETEPLANIGNNDATLVKNNGTIEHKTYLQIHLSEVTKRLYYKAAPMELFSELNKMVIVFHVGKNSPNAGFRLHYTFDFSSCGGVYTRESGSFSLFLETGCKFIFEAPEGQRVHLKFSYNTNSADTLPSLIYGNVSDGSSFLLKNITAPKQEVDETFEFNVVTLLPSDKAVISRATYTFLNGSHACGGIFKTLYGTIKSPNWPSSYAADLECIWTITAPLGSKIELQVQNFTLEPDCAGDVLEIRNGQYSHSPLIGRYCYDRIPSRITSFGNSLYLKFTSDSSVQAKGFHLTWQQTQTGCGGKLTSYKGSIHTPHTNDMVSNENPEASIIVCDWLINVAQGSSIQVKVSSSSDSTKFCRSNRLQIYDGPTTMQPLMHFPCLADVKASQLQSSSSSNQILIIYKLDNYTLDGPEFVLDYETNCNMSLNNLQGIIESPNFPEPYPELLNCQWAINAGSNNKIQLEFSHFSLELPANEENECSFDYVEVLDKQDTNLLKTYRLCSQMPEPITTVGNHLILRFVTDYSNSKEGFRAEYLRLGCGEVLTRQSGYLKSPNYPYSADMECEWYIEVPAGRQIVFTLLEFQMDTDQLYCDMNEMTIKDAKNSPTTLLLQCLTLKSPYVVTSTTNHLYIYYKSKPSTNRKFFAARYSTKEATCGGEIRSHYTHIASPHYPHNSTQVQNCLWEVTVPDALSILVYFKDLTLASQGDCAKNSFNITEYKGAAFIKSQTICNSHDRLFLLRGNKITIQYQIQASQLGSRFSLILSHLCGGKIEDDSGIIGTAGQYCSWTFSVPEGSVISINILEWDCHCPTNTSCDHRGLGYLKDYNNTRFRSEEATFMCELPQTNLVFETSSLKLFTNHVSFKATYSTIQHSCGGTLRIGRGTLVSPNYPASYPSNVECTWIITATLGNLLELEFEELDMPKSEHCNEDFLELRTVNNRNLLGVFCGNQLPDDVLISPDSFWIRFQSSEASTGKGFKLKWRYAHLNEITNRTFGTIVSPPNALLRAEEEPFAWRIIVDREKFVELHVEHYLEGLKLHDGFDETALPVQIASSPWRFVSSSNVIYLRTVPAKPGYFMLKWNVSDSKPIDANTTTSKCHVEKKVDSHGRIWIKSPNYPNGYEPNLACEWIYQPANPNEHVVCEIRHVNLEVSDGCSSDYLKVSTSTDMMHWHEVQRHCDVPKPTIIVIDFNDQHPPQSPYLLVHGTPALKLDFVSDERLNGKGFSASVYTKCGSNLTQPVGFIKIPKIMVDEECLWHITAKPGRRILLQLNFAPQTTLGQCDEYALIYDGLNEHAAYLGPGKICYPSNVTEYRLNSTTNYVTIKYQLKWSPMLLGRWNLTYREYSDCNEEYRLIPEASVINVTSPNYPNVPQPHTECEWRVMAPAGELMQIKFIERFDMNAKFCDKEFVELIDGATLLGRKLGTFCHRPDTLTTTQNLLYMRYLTETSEPRMGFKAEISILKCGGSYTSLSGSIMSPGYPQTGAYPSNSQCDYVISLPSQKKIRLIVRDIHLPFDAKLIKTQDYLEVLPVPDEESEQQSSAIYIYGNATKGTQFDLSVSKAVVRFHTFAKTMAYKGFALTYNHQSGSCSQNVEGTSGHLTMHLFGWVFYSPFCRWRITVPKGLRVSLEFLNMDEWTNSNEKWSPQFAIYNDHAMLSRITSFNARSYNQSSSILSSDNTMLVRVYAPGGLTTVKTLRARYHSDQFSNCPPNINKDDREGSVDIQEWRPEFSAVYYCRSKVVPNDGETLVFNISNFQTIHRNTSSQIYPPLSFEDEYLSMIYKENFTHKLVPLMHSSAWWKIYQTEDVRVHQLTMTYKRHSCGGQFVLDDDFFEAELPPITDLNYGPIVCIWSLVKPYASLHLHTAYHLSGNFTFSDSCEREFLMIKGNEWESSPVITLCRDSVETLDNYVIGHALTLIVYQSANYSSDLTQFSMGVQKAITCGSETSVTHTHSRVQIEKETYRNNMECVWIFNTVPGFYLQLSFKGRFFIETSPNCTNDYLEIQHEDNGLWIADARYCGRDIPPAYNSSTSRVQVVFRTNEAITADGFSLLVRKHCFVVLNVSSEMQSIATPQIFGHGIRQFQCDYIFQSNNSQRLISVRAKNQMVSSYIRYDHCRYGFTVYKRNELGAELEGGKKHCEDEFEERSFKYLRLHFDSHILFSYTLEYGYDSCGGNITTSPANIRPLKHESLELYANNMNCIWQVTAPPDRSIAIRFEYFDTEAIYDHVSIYEGNAINADKLVKKLSGNLTTDSPPIVFVDNRQAVINSISDFSNSAKGFRATVLFITNCNERISLTHENSPVHLARSFTVQAGEEYVCFYRLSAPKGNRIRMNLKSLQINNDTASCARGPLDACNTLEILDSAALGQASMGKFRNATTGVTRVSAYADAMVKFAASQVGQFSFEIILTMEATDCGSNTEIQLGDTERFVLTNARSNNSATYSPHVHCIWKFKQDHSVQVHFNFVDLQNASQVTGKCLDYLLIKGHYNSYELCGRITNYTVTTDPITLETFEIIFHSDESIEGRGFEAIIGRADNCNRTYTALNGRISYNNKEWKSEQCNDTIAVPEKYNLNFYFELFSFLNFDCNKLHFRLSDLKTNKTIYERCHNGYESVAVFTTTNAVRIEVSEFSLIPIFYTSSERNMTPGCGGTFPSTDGIIASPHYENDRNYSECRWIIMVPSPNVIKLRFDSFNMGPTTNCHLDNVKIFDIMPDGSEKLLKTLCGPDIPDGITSTSSQLAIISKKSPNFDGTDWSLTYKMSPA</sequence>
<evidence type="ECO:0000256" key="17">
    <source>
        <dbReference type="ARBA" id="ARBA00023136"/>
    </source>
</evidence>
<keyword evidence="13" id="KW-0967">Endosome</keyword>
<dbReference type="FunFam" id="2.60.120.290:FF:000013">
    <property type="entry name" value="Membrane frizzled-related protein"/>
    <property type="match status" value="2"/>
</dbReference>
<keyword evidence="4" id="KW-1003">Cell membrane</keyword>
<dbReference type="SUPFAM" id="SSF49854">
    <property type="entry name" value="Spermadhesin, CUB domain"/>
    <property type="match status" value="20"/>
</dbReference>
<keyword evidence="6" id="KW-0153">Cholesterol metabolism</keyword>
<keyword evidence="14" id="KW-0106">Calcium</keyword>
<feature type="domain" description="CUB" evidence="31">
    <location>
        <begin position="845"/>
        <end position="971"/>
    </location>
</feature>
<feature type="domain" description="CUB" evidence="31">
    <location>
        <begin position="2710"/>
        <end position="2828"/>
    </location>
</feature>
<dbReference type="GO" id="GO:0015031">
    <property type="term" value="P:protein transport"/>
    <property type="evidence" value="ECO:0007669"/>
    <property type="project" value="UniProtKB-KW"/>
</dbReference>
<name>A0A1I8QCN9_STOCA</name>
<keyword evidence="7" id="KW-0597">Phosphoprotein</keyword>
<evidence type="ECO:0000256" key="29">
    <source>
        <dbReference type="PROSITE-ProRule" id="PRU00076"/>
    </source>
</evidence>
<dbReference type="PROSITE" id="PS00022">
    <property type="entry name" value="EGF_1"/>
    <property type="match status" value="4"/>
</dbReference>
<keyword evidence="20" id="KW-0325">Glycoprotein</keyword>
<comment type="caution">
    <text evidence="29">Lacks conserved residue(s) required for the propagation of feature annotation.</text>
</comment>
<feature type="domain" description="CUB" evidence="31">
    <location>
        <begin position="1193"/>
        <end position="1314"/>
    </location>
</feature>
<evidence type="ECO:0000256" key="14">
    <source>
        <dbReference type="ARBA" id="ARBA00022837"/>
    </source>
</evidence>
<evidence type="ECO:0000256" key="26">
    <source>
        <dbReference type="ARBA" id="ARBA00049611"/>
    </source>
</evidence>
<feature type="disulfide bond" evidence="29">
    <location>
        <begin position="221"/>
        <end position="230"/>
    </location>
</feature>
<dbReference type="EnsemblMetazoa" id="SCAU015903-RA">
    <property type="protein sequence ID" value="SCAU015903-PA"/>
    <property type="gene ID" value="SCAU015903"/>
</dbReference>
<evidence type="ECO:0000313" key="33">
    <source>
        <dbReference type="EnsemblMetazoa" id="SCAU015903-PA"/>
    </source>
</evidence>
<evidence type="ECO:0000256" key="21">
    <source>
        <dbReference type="ARBA" id="ARBA00023221"/>
    </source>
</evidence>
<feature type="domain" description="EGF-like" evidence="32">
    <location>
        <begin position="190"/>
        <end position="231"/>
    </location>
</feature>
<dbReference type="Proteomes" id="UP000095300">
    <property type="component" value="Unassembled WGS sequence"/>
</dbReference>
<dbReference type="FunFam" id="2.10.25.10:FF:000260">
    <property type="entry name" value="Notch receptor 4"/>
    <property type="match status" value="1"/>
</dbReference>
<evidence type="ECO:0000256" key="8">
    <source>
        <dbReference type="ARBA" id="ARBA00022628"/>
    </source>
</evidence>
<evidence type="ECO:0000256" key="30">
    <source>
        <dbReference type="SAM" id="SignalP"/>
    </source>
</evidence>
<keyword evidence="11 30" id="KW-0732">Signal</keyword>
<evidence type="ECO:0000256" key="15">
    <source>
        <dbReference type="ARBA" id="ARBA00022927"/>
    </source>
</evidence>
<feature type="disulfide bond" evidence="29">
    <location>
        <begin position="178"/>
        <end position="187"/>
    </location>
</feature>
<feature type="domain" description="CUB" evidence="31">
    <location>
        <begin position="2122"/>
        <end position="2234"/>
    </location>
</feature>
<organism evidence="33 34">
    <name type="scientific">Stomoxys calcitrans</name>
    <name type="common">Stable fly</name>
    <name type="synonym">Conops calcitrans</name>
    <dbReference type="NCBI Taxonomy" id="35570"/>
    <lineage>
        <taxon>Eukaryota</taxon>
        <taxon>Metazoa</taxon>
        <taxon>Ecdysozoa</taxon>
        <taxon>Arthropoda</taxon>
        <taxon>Hexapoda</taxon>
        <taxon>Insecta</taxon>
        <taxon>Pterygota</taxon>
        <taxon>Neoptera</taxon>
        <taxon>Endopterygota</taxon>
        <taxon>Diptera</taxon>
        <taxon>Brachycera</taxon>
        <taxon>Muscomorpha</taxon>
        <taxon>Muscoidea</taxon>
        <taxon>Muscidae</taxon>
        <taxon>Stomoxys</taxon>
    </lineage>
</organism>
<dbReference type="Gene3D" id="2.60.120.290">
    <property type="entry name" value="Spermadhesin, CUB domain"/>
    <property type="match status" value="20"/>
</dbReference>
<proteinExistence type="predicted"/>
<feature type="domain" description="CUB" evidence="31">
    <location>
        <begin position="3060"/>
        <end position="3174"/>
    </location>
</feature>
<feature type="domain" description="CUB" evidence="31">
    <location>
        <begin position="3533"/>
        <end position="3645"/>
    </location>
</feature>
<evidence type="ECO:0000259" key="32">
    <source>
        <dbReference type="PROSITE" id="PS50026"/>
    </source>
</evidence>
<keyword evidence="22" id="KW-0458">Lysosome</keyword>
<dbReference type="InterPro" id="IPR000152">
    <property type="entry name" value="EGF-type_Asp/Asn_hydroxyl_site"/>
</dbReference>
<dbReference type="CDD" id="cd00041">
    <property type="entry name" value="CUB"/>
    <property type="match status" value="17"/>
</dbReference>
<evidence type="ECO:0000256" key="7">
    <source>
        <dbReference type="ARBA" id="ARBA00022553"/>
    </source>
</evidence>
<feature type="domain" description="CUB" evidence="31">
    <location>
        <begin position="2237"/>
        <end position="2351"/>
    </location>
</feature>
<keyword evidence="12" id="KW-0677">Repeat</keyword>
<dbReference type="SMART" id="SM00179">
    <property type="entry name" value="EGF_CA"/>
    <property type="match status" value="7"/>
</dbReference>
<dbReference type="SMART" id="SM00181">
    <property type="entry name" value="EGF"/>
    <property type="match status" value="8"/>
</dbReference>
<dbReference type="PROSITE" id="PS01180">
    <property type="entry name" value="CUB"/>
    <property type="match status" value="20"/>
</dbReference>
<dbReference type="OrthoDB" id="10009301at2759"/>
<reference evidence="33" key="1">
    <citation type="submission" date="2020-05" db="UniProtKB">
        <authorList>
            <consortium name="EnsemblMetazoa"/>
        </authorList>
    </citation>
    <scope>IDENTIFICATION</scope>
    <source>
        <strain evidence="33">USDA</strain>
    </source>
</reference>